<gene>
    <name evidence="4" type="ORF">H9863_04235</name>
</gene>
<dbReference type="InterPro" id="IPR025178">
    <property type="entry name" value="Lnb_N"/>
</dbReference>
<protein>
    <submittedName>
        <fullName evidence="4">DUF4105 domain-containing protein</fullName>
    </submittedName>
</protein>
<keyword evidence="1" id="KW-0812">Transmembrane</keyword>
<feature type="chain" id="PRO_5038426835" evidence="2">
    <location>
        <begin position="22"/>
        <end position="268"/>
    </location>
</feature>
<feature type="non-terminal residue" evidence="4">
    <location>
        <position position="268"/>
    </location>
</feature>
<keyword evidence="2" id="KW-0732">Signal</keyword>
<comment type="caution">
    <text evidence="4">The sequence shown here is derived from an EMBL/GenBank/DDBJ whole genome shotgun (WGS) entry which is preliminary data.</text>
</comment>
<organism evidence="4 5">
    <name type="scientific">Candidatus Odoribacter faecigallinarum</name>
    <dbReference type="NCBI Taxonomy" id="2838706"/>
    <lineage>
        <taxon>Bacteria</taxon>
        <taxon>Pseudomonadati</taxon>
        <taxon>Bacteroidota</taxon>
        <taxon>Bacteroidia</taxon>
        <taxon>Bacteroidales</taxon>
        <taxon>Odoribacteraceae</taxon>
        <taxon>Odoribacter</taxon>
    </lineage>
</organism>
<reference evidence="4" key="1">
    <citation type="journal article" date="2021" name="PeerJ">
        <title>Extensive microbial diversity within the chicken gut microbiome revealed by metagenomics and culture.</title>
        <authorList>
            <person name="Gilroy R."/>
            <person name="Ravi A."/>
            <person name="Getino M."/>
            <person name="Pursley I."/>
            <person name="Horton D.L."/>
            <person name="Alikhan N.F."/>
            <person name="Baker D."/>
            <person name="Gharbi K."/>
            <person name="Hall N."/>
            <person name="Watson M."/>
            <person name="Adriaenssens E.M."/>
            <person name="Foster-Nyarko E."/>
            <person name="Jarju S."/>
            <person name="Secka A."/>
            <person name="Antonio M."/>
            <person name="Oren A."/>
            <person name="Chaudhuri R.R."/>
            <person name="La Ragione R."/>
            <person name="Hildebrand F."/>
            <person name="Pallen M.J."/>
        </authorList>
    </citation>
    <scope>NUCLEOTIDE SEQUENCE</scope>
    <source>
        <strain evidence="4">23274</strain>
    </source>
</reference>
<keyword evidence="1" id="KW-1133">Transmembrane helix</keyword>
<evidence type="ECO:0000256" key="1">
    <source>
        <dbReference type="SAM" id="Phobius"/>
    </source>
</evidence>
<evidence type="ECO:0000259" key="3">
    <source>
        <dbReference type="Pfam" id="PF13387"/>
    </source>
</evidence>
<accession>A0A9D1UZE9</accession>
<name>A0A9D1UZE9_9BACT</name>
<proteinExistence type="predicted"/>
<feature type="signal peptide" evidence="2">
    <location>
        <begin position="1"/>
        <end position="21"/>
    </location>
</feature>
<evidence type="ECO:0000313" key="5">
    <source>
        <dbReference type="Proteomes" id="UP000824202"/>
    </source>
</evidence>
<evidence type="ECO:0000256" key="2">
    <source>
        <dbReference type="SAM" id="SignalP"/>
    </source>
</evidence>
<reference evidence="4" key="2">
    <citation type="submission" date="2021-04" db="EMBL/GenBank/DDBJ databases">
        <authorList>
            <person name="Gilroy R."/>
        </authorList>
    </citation>
    <scope>NUCLEOTIDE SEQUENCE</scope>
    <source>
        <strain evidence="4">23274</strain>
    </source>
</reference>
<keyword evidence="1" id="KW-0472">Membrane</keyword>
<dbReference type="EMBL" id="DXFT01000085">
    <property type="protein sequence ID" value="HIX03313.1"/>
    <property type="molecule type" value="Genomic_DNA"/>
</dbReference>
<dbReference type="Pfam" id="PF13387">
    <property type="entry name" value="Lnb_N"/>
    <property type="match status" value="1"/>
</dbReference>
<dbReference type="AlphaFoldDB" id="A0A9D1UZE9"/>
<feature type="transmembrane region" description="Helical" evidence="1">
    <location>
        <begin position="249"/>
        <end position="267"/>
    </location>
</feature>
<evidence type="ECO:0000313" key="4">
    <source>
        <dbReference type="EMBL" id="HIX03313.1"/>
    </source>
</evidence>
<dbReference type="Proteomes" id="UP000824202">
    <property type="component" value="Unassembled WGS sequence"/>
</dbReference>
<feature type="domain" description="Lnb N-terminal periplasmic" evidence="3">
    <location>
        <begin position="26"/>
        <end position="159"/>
    </location>
</feature>
<sequence length="268" mass="31140">MKTLITLLINVVCLLPLPGKAFQLSNEAEISILTCSPGKELYSLFGHTAIRVQDPKANLDEVFNYGTFDFDTPHFYLKFAQGLLPYQLSATSFRNFMLSYQMEERSVYSQRLRLDSLQKQQLFDLLLENYRPENRSYLYNFLFDNCTTRARDIIAKSLQNSQVEWNTPDLDKNFWNLLDEYLAVSPWVQWGIHTILGQRGNRTATPYQYMFLPDYLMYGLNTATVDHKHLAEKAQLLYEAPEQDNATPWYFAPLFIFGIGALLLIILL</sequence>